<reference evidence="1" key="1">
    <citation type="submission" date="2014-11" db="EMBL/GenBank/DDBJ databases">
        <authorList>
            <person name="Amaro Gonzalez C."/>
        </authorList>
    </citation>
    <scope>NUCLEOTIDE SEQUENCE</scope>
</reference>
<proteinExistence type="predicted"/>
<dbReference type="AlphaFoldDB" id="A0A0E9XMK0"/>
<organism evidence="1">
    <name type="scientific">Anguilla anguilla</name>
    <name type="common">European freshwater eel</name>
    <name type="synonym">Muraena anguilla</name>
    <dbReference type="NCBI Taxonomy" id="7936"/>
    <lineage>
        <taxon>Eukaryota</taxon>
        <taxon>Metazoa</taxon>
        <taxon>Chordata</taxon>
        <taxon>Craniata</taxon>
        <taxon>Vertebrata</taxon>
        <taxon>Euteleostomi</taxon>
        <taxon>Actinopterygii</taxon>
        <taxon>Neopterygii</taxon>
        <taxon>Teleostei</taxon>
        <taxon>Anguilliformes</taxon>
        <taxon>Anguillidae</taxon>
        <taxon>Anguilla</taxon>
    </lineage>
</organism>
<reference evidence="1" key="2">
    <citation type="journal article" date="2015" name="Fish Shellfish Immunol.">
        <title>Early steps in the European eel (Anguilla anguilla)-Vibrio vulnificus interaction in the gills: Role of the RtxA13 toxin.</title>
        <authorList>
            <person name="Callol A."/>
            <person name="Pajuelo D."/>
            <person name="Ebbesson L."/>
            <person name="Teles M."/>
            <person name="MacKenzie S."/>
            <person name="Amaro C."/>
        </authorList>
    </citation>
    <scope>NUCLEOTIDE SEQUENCE</scope>
</reference>
<protein>
    <submittedName>
        <fullName evidence="1">Uncharacterized protein</fullName>
    </submittedName>
</protein>
<accession>A0A0E9XMK0</accession>
<sequence length="109" mass="12235">MKWLIIPFLLYKQSHSCGYFRLNFVLVHVTPSALSCKHSYIRIHTRDKTFLPQSLLSFVSLPASRNGEPVFPLSSVVKGVGLEPACLVCLVYQCSGNVFPRNTLHSVDI</sequence>
<name>A0A0E9XMK0_ANGAN</name>
<dbReference type="EMBL" id="GBXM01005507">
    <property type="protein sequence ID" value="JAI03071.1"/>
    <property type="molecule type" value="Transcribed_RNA"/>
</dbReference>
<evidence type="ECO:0000313" key="1">
    <source>
        <dbReference type="EMBL" id="JAI03071.1"/>
    </source>
</evidence>